<dbReference type="InterPro" id="IPR039601">
    <property type="entry name" value="Rrn5"/>
</dbReference>
<dbReference type="GO" id="GO:0042790">
    <property type="term" value="P:nucleolar large rRNA transcription by RNA polymerase I"/>
    <property type="evidence" value="ECO:0007669"/>
    <property type="project" value="InterPro"/>
</dbReference>
<feature type="compositionally biased region" description="Basic and acidic residues" evidence="1">
    <location>
        <begin position="333"/>
        <end position="345"/>
    </location>
</feature>
<name>A0A8H8CPB4_PSICU</name>
<reference evidence="2" key="1">
    <citation type="submission" date="2021-02" db="EMBL/GenBank/DDBJ databases">
        <title>Psilocybe cubensis genome.</title>
        <authorList>
            <person name="Mckernan K.J."/>
            <person name="Crawford S."/>
            <person name="Trippe A."/>
            <person name="Kane L.T."/>
            <person name="Mclaughlin S."/>
        </authorList>
    </citation>
    <scope>NUCLEOTIDE SEQUENCE [LARGE SCALE GENOMIC DNA]</scope>
    <source>
        <strain evidence="2">MGC-MH-2018</strain>
    </source>
</reference>
<dbReference type="OrthoDB" id="2240312at2759"/>
<feature type="region of interest" description="Disordered" evidence="1">
    <location>
        <begin position="234"/>
        <end position="274"/>
    </location>
</feature>
<organism evidence="2">
    <name type="scientific">Psilocybe cubensis</name>
    <name type="common">Psychedelic mushroom</name>
    <name type="synonym">Stropharia cubensis</name>
    <dbReference type="NCBI Taxonomy" id="181762"/>
    <lineage>
        <taxon>Eukaryota</taxon>
        <taxon>Fungi</taxon>
        <taxon>Dikarya</taxon>
        <taxon>Basidiomycota</taxon>
        <taxon>Agaricomycotina</taxon>
        <taxon>Agaricomycetes</taxon>
        <taxon>Agaricomycetidae</taxon>
        <taxon>Agaricales</taxon>
        <taxon>Agaricineae</taxon>
        <taxon>Strophariaceae</taxon>
        <taxon>Psilocybe</taxon>
    </lineage>
</organism>
<evidence type="ECO:0000256" key="1">
    <source>
        <dbReference type="SAM" id="MobiDB-lite"/>
    </source>
</evidence>
<dbReference type="AlphaFoldDB" id="A0A8H8CPB4"/>
<evidence type="ECO:0000313" key="2">
    <source>
        <dbReference type="EMBL" id="KAG5172806.1"/>
    </source>
</evidence>
<comment type="caution">
    <text evidence="2">The sequence shown here is derived from an EMBL/GenBank/DDBJ whole genome shotgun (WGS) entry which is preliminary data.</text>
</comment>
<protein>
    <submittedName>
        <fullName evidence="2">Uncharacterized protein</fullName>
    </submittedName>
</protein>
<accession>A0A8H8CPB4</accession>
<dbReference type="GO" id="GO:0001181">
    <property type="term" value="F:RNA polymerase I general transcription initiation factor activity"/>
    <property type="evidence" value="ECO:0007669"/>
    <property type="project" value="TreeGrafter"/>
</dbReference>
<sequence>MNLETHWALNPVRNASSSMTSNPKQPEHGYAKFFHLHRENIRAHLNGSQDSEEPLLPSFFPPASFWTASEKDLFFHGLSVFSRLRPDLIAEHIKTKNTLDVCVYLDALHTASLQHSPEIPTRMSLDPAMEVSERWIEHEEIMAQELATSDRCSWSFGAKGVDNNQNRAKCSCPNEPIRKSLPAGFELEANGYLNHLDPTCLTVIESVIREAEPEPENEDLQKFPPLEFATGSTLIDSASKDPASVASRAGEQPSDSDDHDDVPMETQLPMLSDDVEKELYRQTLLRRRLRKRLYMRRKRAEQTGRTIIMEDGKLRPGRPRKRAKLSNVRQKGQSKDGSIEGPDREHDDDEPLPMPEALKEPTQLSSEEADADEDLINEKQGLGGATKPYRVKEFFQESNMDGQAFSRIDLNFFNLSTLGRLLRLFASLNKSPRKLDDVSISTQSIQLMVNITKEFVSELIRHAIITKEQEIRMKRSLRVWKYDRDEINHENVAECLASIGLANISKEQYFTKLLKETKLRSKNRSYPDGDLSGDEQLNIPSDPAQPAGFILPQSLQWCSLPHYQQFYPDDDLLSESIDEEQVKKELADEDILDKEDMLRSKDFEVLLWEKNRIGSHIS</sequence>
<dbReference type="GO" id="GO:0000182">
    <property type="term" value="F:rDNA binding"/>
    <property type="evidence" value="ECO:0007669"/>
    <property type="project" value="TreeGrafter"/>
</dbReference>
<dbReference type="GO" id="GO:0000500">
    <property type="term" value="C:RNA polymerase I upstream activating factor complex"/>
    <property type="evidence" value="ECO:0007669"/>
    <property type="project" value="InterPro"/>
</dbReference>
<dbReference type="EMBL" id="JAFIQS010000002">
    <property type="protein sequence ID" value="KAG5172806.1"/>
    <property type="molecule type" value="Genomic_DNA"/>
</dbReference>
<dbReference type="PANTHER" id="PTHR28079:SF1">
    <property type="entry name" value="RNA POLYMERASE I-SPECIFIC TRANSCRIPTION INITIATION FACTOR RRN5"/>
    <property type="match status" value="1"/>
</dbReference>
<dbReference type="PANTHER" id="PTHR28079">
    <property type="entry name" value="RNA POLYMERASE I-SPECIFIC TRANSCRIPTION INITIATION FACTOR RRN5"/>
    <property type="match status" value="1"/>
</dbReference>
<dbReference type="GO" id="GO:0006361">
    <property type="term" value="P:transcription initiation at RNA polymerase I promoter"/>
    <property type="evidence" value="ECO:0007669"/>
    <property type="project" value="TreeGrafter"/>
</dbReference>
<proteinExistence type="predicted"/>
<feature type="compositionally biased region" description="Basic residues" evidence="1">
    <location>
        <begin position="315"/>
        <end position="324"/>
    </location>
</feature>
<feature type="region of interest" description="Disordered" evidence="1">
    <location>
        <begin position="305"/>
        <end position="370"/>
    </location>
</feature>
<gene>
    <name evidence="2" type="ORF">JR316_002309</name>
</gene>